<evidence type="ECO:0000256" key="7">
    <source>
        <dbReference type="ARBA" id="ARBA00022792"/>
    </source>
</evidence>
<dbReference type="GO" id="GO:0005743">
    <property type="term" value="C:mitochondrial inner membrane"/>
    <property type="evidence" value="ECO:0007669"/>
    <property type="project" value="UniProtKB-SubCell"/>
</dbReference>
<dbReference type="GO" id="GO:0003735">
    <property type="term" value="F:structural constituent of ribosome"/>
    <property type="evidence" value="ECO:0007669"/>
    <property type="project" value="InterPro"/>
</dbReference>
<evidence type="ECO:0000256" key="2">
    <source>
        <dbReference type="ARBA" id="ARBA00006375"/>
    </source>
</evidence>
<evidence type="ECO:0000256" key="1">
    <source>
        <dbReference type="ARBA" id="ARBA00004448"/>
    </source>
</evidence>
<dbReference type="InterPro" id="IPR018108">
    <property type="entry name" value="MCP_transmembrane"/>
</dbReference>
<dbReference type="Pfam" id="PF01779">
    <property type="entry name" value="Ribosomal_L29e"/>
    <property type="match status" value="1"/>
</dbReference>
<dbReference type="Proteomes" id="UP000036947">
    <property type="component" value="Unassembled WGS sequence"/>
</dbReference>
<reference evidence="17 18" key="1">
    <citation type="journal article" date="2015" name="BMC Genomics">
        <title>The genome of the truffle-parasite Tolypocladium ophioglossoides and the evolution of antifungal peptaibiotics.</title>
        <authorList>
            <person name="Quandt C.A."/>
            <person name="Bushley K.E."/>
            <person name="Spatafora J.W."/>
        </authorList>
    </citation>
    <scope>NUCLEOTIDE SEQUENCE [LARGE SCALE GENOMIC DNA]</scope>
    <source>
        <strain evidence="17 18">CBS 100239</strain>
    </source>
</reference>
<feature type="repeat" description="Solcar" evidence="13">
    <location>
        <begin position="212"/>
        <end position="302"/>
    </location>
</feature>
<name>A0A0L0NF13_TOLOC</name>
<dbReference type="InterPro" id="IPR023395">
    <property type="entry name" value="MCP_dom_sf"/>
</dbReference>
<keyword evidence="18" id="KW-1185">Reference proteome</keyword>
<keyword evidence="10" id="KW-0496">Mitochondrion</keyword>
<comment type="subcellular location">
    <subcellularLocation>
        <location evidence="1">Mitochondrion inner membrane</location>
        <topology evidence="1">Multi-pass membrane protein</topology>
    </subcellularLocation>
</comment>
<organism evidence="17 18">
    <name type="scientific">Tolypocladium ophioglossoides (strain CBS 100239)</name>
    <name type="common">Snaketongue truffleclub</name>
    <name type="synonym">Elaphocordyceps ophioglossoides</name>
    <dbReference type="NCBI Taxonomy" id="1163406"/>
    <lineage>
        <taxon>Eukaryota</taxon>
        <taxon>Fungi</taxon>
        <taxon>Dikarya</taxon>
        <taxon>Ascomycota</taxon>
        <taxon>Pezizomycotina</taxon>
        <taxon>Sordariomycetes</taxon>
        <taxon>Hypocreomycetidae</taxon>
        <taxon>Hypocreales</taxon>
        <taxon>Ophiocordycipitaceae</taxon>
        <taxon>Tolypocladium</taxon>
    </lineage>
</organism>
<evidence type="ECO:0000256" key="15">
    <source>
        <dbReference type="SAM" id="MobiDB-lite"/>
    </source>
</evidence>
<accession>A0A0L0NF13</accession>
<dbReference type="InterPro" id="IPR002673">
    <property type="entry name" value="Ribosomal_eL29"/>
</dbReference>
<keyword evidence="11 13" id="KW-0472">Membrane</keyword>
<comment type="similarity">
    <text evidence="2 14">Belongs to the mitochondrial carrier (TC 2.A.29) family.</text>
</comment>
<evidence type="ECO:0000256" key="14">
    <source>
        <dbReference type="RuleBase" id="RU000488"/>
    </source>
</evidence>
<protein>
    <submittedName>
        <fullName evidence="17">Peroxisomal adenine nucleotide transporter 1</fullName>
    </submittedName>
</protein>
<keyword evidence="7" id="KW-0999">Mitochondrion inner membrane</keyword>
<evidence type="ECO:0000256" key="13">
    <source>
        <dbReference type="PROSITE-ProRule" id="PRU00282"/>
    </source>
</evidence>
<evidence type="ECO:0000256" key="11">
    <source>
        <dbReference type="ARBA" id="ARBA00023136"/>
    </source>
</evidence>
<keyword evidence="5 13" id="KW-0812">Transmembrane</keyword>
<feature type="repeat" description="Solcar" evidence="13">
    <location>
        <begin position="9"/>
        <end position="107"/>
    </location>
</feature>
<dbReference type="GO" id="GO:0005840">
    <property type="term" value="C:ribosome"/>
    <property type="evidence" value="ECO:0007669"/>
    <property type="project" value="UniProtKB-KW"/>
</dbReference>
<dbReference type="STRING" id="1163406.A0A0L0NF13"/>
<dbReference type="Pfam" id="PF00153">
    <property type="entry name" value="Mito_carr"/>
    <property type="match status" value="3"/>
</dbReference>
<evidence type="ECO:0000313" key="18">
    <source>
        <dbReference type="Proteomes" id="UP000036947"/>
    </source>
</evidence>
<feature type="transmembrane region" description="Helical" evidence="16">
    <location>
        <begin position="79"/>
        <end position="101"/>
    </location>
</feature>
<dbReference type="GO" id="GO:0015217">
    <property type="term" value="F:ADP transmembrane transporter activity"/>
    <property type="evidence" value="ECO:0007669"/>
    <property type="project" value="TreeGrafter"/>
</dbReference>
<evidence type="ECO:0000256" key="8">
    <source>
        <dbReference type="ARBA" id="ARBA00022980"/>
    </source>
</evidence>
<evidence type="ECO:0000256" key="3">
    <source>
        <dbReference type="ARBA" id="ARBA00010247"/>
    </source>
</evidence>
<evidence type="ECO:0000256" key="10">
    <source>
        <dbReference type="ARBA" id="ARBA00023128"/>
    </source>
</evidence>
<dbReference type="OrthoDB" id="446044at2759"/>
<dbReference type="InterPro" id="IPR052217">
    <property type="entry name" value="Mito/Peroxisomal_Carrier"/>
</dbReference>
<dbReference type="PROSITE" id="PS50920">
    <property type="entry name" value="SOLCAR"/>
    <property type="match status" value="3"/>
</dbReference>
<feature type="transmembrane region" description="Helical" evidence="16">
    <location>
        <begin position="121"/>
        <end position="145"/>
    </location>
</feature>
<keyword evidence="6" id="KW-0677">Repeat</keyword>
<keyword evidence="9 16" id="KW-1133">Transmembrane helix</keyword>
<comment type="caution">
    <text evidence="17">The sequence shown here is derived from an EMBL/GenBank/DDBJ whole genome shotgun (WGS) entry which is preliminary data.</text>
</comment>
<dbReference type="Gene3D" id="1.50.40.10">
    <property type="entry name" value="Mitochondrial carrier domain"/>
    <property type="match status" value="1"/>
</dbReference>
<feature type="repeat" description="Solcar" evidence="13">
    <location>
        <begin position="119"/>
        <end position="204"/>
    </location>
</feature>
<evidence type="ECO:0000256" key="9">
    <source>
        <dbReference type="ARBA" id="ARBA00022989"/>
    </source>
</evidence>
<dbReference type="SUPFAM" id="SSF103506">
    <property type="entry name" value="Mitochondrial carrier"/>
    <property type="match status" value="1"/>
</dbReference>
<dbReference type="Gene3D" id="6.10.140.1730">
    <property type="match status" value="1"/>
</dbReference>
<proteinExistence type="inferred from homology"/>
<evidence type="ECO:0000313" key="17">
    <source>
        <dbReference type="EMBL" id="KND92633.1"/>
    </source>
</evidence>
<dbReference type="GO" id="GO:1990904">
    <property type="term" value="C:ribonucleoprotein complex"/>
    <property type="evidence" value="ECO:0007669"/>
    <property type="project" value="UniProtKB-KW"/>
</dbReference>
<keyword evidence="12" id="KW-0687">Ribonucleoprotein</keyword>
<evidence type="ECO:0000256" key="6">
    <source>
        <dbReference type="ARBA" id="ARBA00022737"/>
    </source>
</evidence>
<dbReference type="PRINTS" id="PR00926">
    <property type="entry name" value="MITOCARRIER"/>
</dbReference>
<dbReference type="PANTHER" id="PTHR45939:SF1">
    <property type="entry name" value="MITOCHONDRIAL THIAMINE PYROPHOSPHATE CARRIER 1-RELATED"/>
    <property type="match status" value="1"/>
</dbReference>
<evidence type="ECO:0000256" key="5">
    <source>
        <dbReference type="ARBA" id="ARBA00022692"/>
    </source>
</evidence>
<evidence type="ECO:0000256" key="16">
    <source>
        <dbReference type="SAM" id="Phobius"/>
    </source>
</evidence>
<keyword evidence="4 14" id="KW-0813">Transport</keyword>
<keyword evidence="8" id="KW-0689">Ribosomal protein</keyword>
<dbReference type="EMBL" id="LFRF01000005">
    <property type="protein sequence ID" value="KND92633.1"/>
    <property type="molecule type" value="Genomic_DNA"/>
</dbReference>
<gene>
    <name evidence="17" type="ORF">TOPH_02560</name>
</gene>
<dbReference type="InterPro" id="IPR002067">
    <property type="entry name" value="MCP"/>
</dbReference>
<comment type="similarity">
    <text evidence="3">Belongs to the eukaryotic ribosomal protein eL29 family.</text>
</comment>
<dbReference type="GO" id="GO:0006412">
    <property type="term" value="P:translation"/>
    <property type="evidence" value="ECO:0007669"/>
    <property type="project" value="InterPro"/>
</dbReference>
<dbReference type="AlphaFoldDB" id="A0A0L0NF13"/>
<evidence type="ECO:0000256" key="12">
    <source>
        <dbReference type="ARBA" id="ARBA00023274"/>
    </source>
</evidence>
<sequence>MGAQSKSEISPLGRAAAGATGAVLANALVYPLDIVKTRLQVQVRSNDSTKVLGQNDVPHYASTWDAITRIVADDGLKGLYAGLNGSLLGVASTNFAYFYWYTVAKTLYVKSAKSAAPPPSMVVELALGSVAGALAQLFTIPVAVVTTRQQTAKGDERKGLLSAAREVVEGPDGVTGLWRGLKASLVLVINPAITYGAYERLRTMFFRDKTNLRPWEAFLLGATSKALATIATQPLIVAKVGLQSRPPPSRDGKPFKSFVEVMKFIVEHEGPLALFKGIAPQIFKGFLVQGILMMTKERVELLFILLVRYLKSVRAAQLRKVASIASTAAQQGVLNGTTAAAMAKSKNSSQHNQWRKAHRNGIKKPKTMRYPSLKGTDPKFRRNHRHALHGTAKALKEAKEGKRETV</sequence>
<dbReference type="PANTHER" id="PTHR45939">
    <property type="entry name" value="PEROXISOMAL MEMBRANE PROTEIN PMP34-RELATED"/>
    <property type="match status" value="1"/>
</dbReference>
<feature type="region of interest" description="Disordered" evidence="15">
    <location>
        <begin position="365"/>
        <end position="384"/>
    </location>
</feature>
<evidence type="ECO:0000256" key="4">
    <source>
        <dbReference type="ARBA" id="ARBA00022448"/>
    </source>
</evidence>